<reference evidence="2" key="1">
    <citation type="submission" date="2021-06" db="EMBL/GenBank/DDBJ databases">
        <title>Parelaphostrongylus tenuis whole genome reference sequence.</title>
        <authorList>
            <person name="Garwood T.J."/>
            <person name="Larsen P.A."/>
            <person name="Fountain-Jones N.M."/>
            <person name="Garbe J.R."/>
            <person name="Macchietto M.G."/>
            <person name="Kania S.A."/>
            <person name="Gerhold R.W."/>
            <person name="Richards J.E."/>
            <person name="Wolf T.M."/>
        </authorList>
    </citation>
    <scope>NUCLEOTIDE SEQUENCE</scope>
    <source>
        <strain evidence="2">MNPRO001-30</strain>
        <tissue evidence="2">Meninges</tissue>
    </source>
</reference>
<evidence type="ECO:0000256" key="1">
    <source>
        <dbReference type="SAM" id="Phobius"/>
    </source>
</evidence>
<evidence type="ECO:0000313" key="3">
    <source>
        <dbReference type="Proteomes" id="UP001196413"/>
    </source>
</evidence>
<protein>
    <submittedName>
        <fullName evidence="2">Uncharacterized protein</fullName>
    </submittedName>
</protein>
<evidence type="ECO:0000313" key="2">
    <source>
        <dbReference type="EMBL" id="KAJ1362955.1"/>
    </source>
</evidence>
<sequence length="108" mass="12657">MGMELELQLEKLLGLEWVRSLLLEILEKIELHGVADAMLKQNRTESHHFLLPYNVSKYPIMLRDMKNFESHTGIELVLRYFALPGRALLTICVFTAVVLLSHFLWTRY</sequence>
<name>A0AAD5MQI7_PARTN</name>
<organism evidence="2 3">
    <name type="scientific">Parelaphostrongylus tenuis</name>
    <name type="common">Meningeal worm</name>
    <dbReference type="NCBI Taxonomy" id="148309"/>
    <lineage>
        <taxon>Eukaryota</taxon>
        <taxon>Metazoa</taxon>
        <taxon>Ecdysozoa</taxon>
        <taxon>Nematoda</taxon>
        <taxon>Chromadorea</taxon>
        <taxon>Rhabditida</taxon>
        <taxon>Rhabditina</taxon>
        <taxon>Rhabditomorpha</taxon>
        <taxon>Strongyloidea</taxon>
        <taxon>Metastrongylidae</taxon>
        <taxon>Parelaphostrongylus</taxon>
    </lineage>
</organism>
<keyword evidence="1" id="KW-1133">Transmembrane helix</keyword>
<comment type="caution">
    <text evidence="2">The sequence shown here is derived from an EMBL/GenBank/DDBJ whole genome shotgun (WGS) entry which is preliminary data.</text>
</comment>
<feature type="transmembrane region" description="Helical" evidence="1">
    <location>
        <begin position="87"/>
        <end position="105"/>
    </location>
</feature>
<dbReference type="EMBL" id="JAHQIW010004569">
    <property type="protein sequence ID" value="KAJ1362955.1"/>
    <property type="molecule type" value="Genomic_DNA"/>
</dbReference>
<proteinExistence type="predicted"/>
<gene>
    <name evidence="2" type="ORF">KIN20_022688</name>
</gene>
<keyword evidence="1" id="KW-0812">Transmembrane</keyword>
<keyword evidence="1" id="KW-0472">Membrane</keyword>
<keyword evidence="3" id="KW-1185">Reference proteome</keyword>
<dbReference type="Proteomes" id="UP001196413">
    <property type="component" value="Unassembled WGS sequence"/>
</dbReference>
<dbReference type="AlphaFoldDB" id="A0AAD5MQI7"/>
<accession>A0AAD5MQI7</accession>